<dbReference type="Proteomes" id="UP000306509">
    <property type="component" value="Unassembled WGS sequence"/>
</dbReference>
<reference evidence="2 3" key="1">
    <citation type="journal article" date="2019" name="Anaerobe">
        <title>Detection of Robinsoniella peoriensis in multiple bone samples of a trauma patient.</title>
        <authorList>
            <person name="Schrottner P."/>
            <person name="Hartwich K."/>
            <person name="Bunk B."/>
            <person name="Schober I."/>
            <person name="Helbig S."/>
            <person name="Rudolph W.W."/>
            <person name="Gunzer F."/>
        </authorList>
    </citation>
    <scope>NUCLEOTIDE SEQUENCE [LARGE SCALE GENOMIC DNA]</scope>
    <source>
        <strain evidence="2 3">DSM 106044</strain>
    </source>
</reference>
<proteinExistence type="inferred from homology"/>
<dbReference type="Pfam" id="PF03883">
    <property type="entry name" value="H2O2_YaaD"/>
    <property type="match status" value="1"/>
</dbReference>
<comment type="similarity">
    <text evidence="1">Belongs to the UPF0246 family.</text>
</comment>
<protein>
    <recommendedName>
        <fullName evidence="1">UPF0246 protein DSM106044_05337</fullName>
    </recommendedName>
</protein>
<dbReference type="STRING" id="180332.GCA_000797495_01740"/>
<dbReference type="GO" id="GO:0033194">
    <property type="term" value="P:response to hydroperoxide"/>
    <property type="evidence" value="ECO:0007669"/>
    <property type="project" value="TreeGrafter"/>
</dbReference>
<accession>A0A4U8Q000</accession>
<organism evidence="2 3">
    <name type="scientific">Robinsoniella peoriensis</name>
    <dbReference type="NCBI Taxonomy" id="180332"/>
    <lineage>
        <taxon>Bacteria</taxon>
        <taxon>Bacillati</taxon>
        <taxon>Bacillota</taxon>
        <taxon>Clostridia</taxon>
        <taxon>Lachnospirales</taxon>
        <taxon>Lachnospiraceae</taxon>
        <taxon>Robinsoniella</taxon>
    </lineage>
</organism>
<evidence type="ECO:0000313" key="2">
    <source>
        <dbReference type="EMBL" id="TLC97969.1"/>
    </source>
</evidence>
<dbReference type="OrthoDB" id="9777133at2"/>
<dbReference type="AlphaFoldDB" id="A0A4U8Q000"/>
<keyword evidence="3" id="KW-1185">Reference proteome</keyword>
<evidence type="ECO:0000313" key="3">
    <source>
        <dbReference type="Proteomes" id="UP000306509"/>
    </source>
</evidence>
<name>A0A4U8Q000_9FIRM</name>
<gene>
    <name evidence="2" type="ORF">DSM106044_05337</name>
</gene>
<dbReference type="PANTHER" id="PTHR30283:SF4">
    <property type="entry name" value="PEROXIDE STRESS RESISTANCE PROTEIN YAAA"/>
    <property type="match status" value="1"/>
</dbReference>
<dbReference type="PANTHER" id="PTHR30283">
    <property type="entry name" value="PEROXIDE STRESS RESPONSE PROTEIN YAAA"/>
    <property type="match status" value="1"/>
</dbReference>
<dbReference type="EMBL" id="QGQD01000107">
    <property type="protein sequence ID" value="TLC97969.1"/>
    <property type="molecule type" value="Genomic_DNA"/>
</dbReference>
<dbReference type="RefSeq" id="WP_044297680.1">
    <property type="nucleotide sequence ID" value="NZ_CABMJZ010000093.1"/>
</dbReference>
<comment type="caution">
    <text evidence="2">The sequence shown here is derived from an EMBL/GenBank/DDBJ whole genome shotgun (WGS) entry which is preliminary data.</text>
</comment>
<dbReference type="HAMAP" id="MF_00652">
    <property type="entry name" value="UPF0246"/>
    <property type="match status" value="1"/>
</dbReference>
<dbReference type="NCBIfam" id="NF002543">
    <property type="entry name" value="PRK02101.1-4"/>
    <property type="match status" value="1"/>
</dbReference>
<evidence type="ECO:0000256" key="1">
    <source>
        <dbReference type="HAMAP-Rule" id="MF_00652"/>
    </source>
</evidence>
<dbReference type="GO" id="GO:0005829">
    <property type="term" value="C:cytosol"/>
    <property type="evidence" value="ECO:0007669"/>
    <property type="project" value="TreeGrafter"/>
</dbReference>
<sequence length="271" mass="31667">MKIIISPAKKMVQDENSIEFTDFPAFSKQAETLHSILKRLSYEELKGILKCNDKIAELNFRRYRNMKRLDVRRGLTGMTPALLTYEGIQYQYMAPRVFSDRQWEYVQENLRILSGFYGILKPLDAVYPYRLEMQAALAAGDGKNLYQFWGKRIYRELVKDDKVILNLASKEYSKAVEPFLEPDVRFVTCVFGEAVESDQNRRIRVKGTQAKMARGEMVRWLAEKQVGEISKIKEFKGLDYYFSQQDSSDNILVFLKDVNKDRQEKKEETGC</sequence>
<dbReference type="InterPro" id="IPR005583">
    <property type="entry name" value="YaaA"/>
</dbReference>